<accession>A0A9J6GHI1</accession>
<dbReference type="Proteomes" id="UP000821853">
    <property type="component" value="Chromosome 5"/>
</dbReference>
<sequence length="79" mass="9094">MDIVSKWVSEKWPDITARYNPSDIFNTDETALLWQLLPSRTLAHRNEKCHGCKHNKLRITILLATNMDGSSKFRPLVIG</sequence>
<keyword evidence="2" id="KW-1185">Reference proteome</keyword>
<name>A0A9J6GHI1_HAELO</name>
<evidence type="ECO:0000313" key="1">
    <source>
        <dbReference type="EMBL" id="KAH9374877.1"/>
    </source>
</evidence>
<dbReference type="OMA" id="HRNEKCH"/>
<reference evidence="1 2" key="1">
    <citation type="journal article" date="2020" name="Cell">
        <title>Large-Scale Comparative Analyses of Tick Genomes Elucidate Their Genetic Diversity and Vector Capacities.</title>
        <authorList>
            <consortium name="Tick Genome and Microbiome Consortium (TIGMIC)"/>
            <person name="Jia N."/>
            <person name="Wang J."/>
            <person name="Shi W."/>
            <person name="Du L."/>
            <person name="Sun Y."/>
            <person name="Zhan W."/>
            <person name="Jiang J.F."/>
            <person name="Wang Q."/>
            <person name="Zhang B."/>
            <person name="Ji P."/>
            <person name="Bell-Sakyi L."/>
            <person name="Cui X.M."/>
            <person name="Yuan T.T."/>
            <person name="Jiang B.G."/>
            <person name="Yang W.F."/>
            <person name="Lam T.T."/>
            <person name="Chang Q.C."/>
            <person name="Ding S.J."/>
            <person name="Wang X.J."/>
            <person name="Zhu J.G."/>
            <person name="Ruan X.D."/>
            <person name="Zhao L."/>
            <person name="Wei J.T."/>
            <person name="Ye R.Z."/>
            <person name="Que T.C."/>
            <person name="Du C.H."/>
            <person name="Zhou Y.H."/>
            <person name="Cheng J.X."/>
            <person name="Dai P.F."/>
            <person name="Guo W.B."/>
            <person name="Han X.H."/>
            <person name="Huang E.J."/>
            <person name="Li L.F."/>
            <person name="Wei W."/>
            <person name="Gao Y.C."/>
            <person name="Liu J.Z."/>
            <person name="Shao H.Z."/>
            <person name="Wang X."/>
            <person name="Wang C.C."/>
            <person name="Yang T.C."/>
            <person name="Huo Q.B."/>
            <person name="Li W."/>
            <person name="Chen H.Y."/>
            <person name="Chen S.E."/>
            <person name="Zhou L.G."/>
            <person name="Ni X.B."/>
            <person name="Tian J.H."/>
            <person name="Sheng Y."/>
            <person name="Liu T."/>
            <person name="Pan Y.S."/>
            <person name="Xia L.Y."/>
            <person name="Li J."/>
            <person name="Zhao F."/>
            <person name="Cao W.C."/>
        </authorList>
    </citation>
    <scope>NUCLEOTIDE SEQUENCE [LARGE SCALE GENOMIC DNA]</scope>
    <source>
        <strain evidence="1">HaeL-2018</strain>
    </source>
</reference>
<proteinExistence type="predicted"/>
<dbReference type="EMBL" id="JABSTR010000007">
    <property type="protein sequence ID" value="KAH9374877.1"/>
    <property type="molecule type" value="Genomic_DNA"/>
</dbReference>
<evidence type="ECO:0000313" key="2">
    <source>
        <dbReference type="Proteomes" id="UP000821853"/>
    </source>
</evidence>
<organism evidence="1 2">
    <name type="scientific">Haemaphysalis longicornis</name>
    <name type="common">Bush tick</name>
    <dbReference type="NCBI Taxonomy" id="44386"/>
    <lineage>
        <taxon>Eukaryota</taxon>
        <taxon>Metazoa</taxon>
        <taxon>Ecdysozoa</taxon>
        <taxon>Arthropoda</taxon>
        <taxon>Chelicerata</taxon>
        <taxon>Arachnida</taxon>
        <taxon>Acari</taxon>
        <taxon>Parasitiformes</taxon>
        <taxon>Ixodida</taxon>
        <taxon>Ixodoidea</taxon>
        <taxon>Ixodidae</taxon>
        <taxon>Haemaphysalinae</taxon>
        <taxon>Haemaphysalis</taxon>
    </lineage>
</organism>
<dbReference type="OrthoDB" id="6511796at2759"/>
<dbReference type="VEuPathDB" id="VectorBase:HLOH_047566"/>
<protein>
    <submittedName>
        <fullName evidence="1">Uncharacterized protein</fullName>
    </submittedName>
</protein>
<comment type="caution">
    <text evidence="1">The sequence shown here is derived from an EMBL/GenBank/DDBJ whole genome shotgun (WGS) entry which is preliminary data.</text>
</comment>
<dbReference type="AlphaFoldDB" id="A0A9J6GHI1"/>
<gene>
    <name evidence="1" type="ORF">HPB48_014681</name>
</gene>